<organism evidence="1">
    <name type="scientific">Satyrvirus sp</name>
    <dbReference type="NCBI Taxonomy" id="2487771"/>
    <lineage>
        <taxon>Viruses</taxon>
        <taxon>Varidnaviria</taxon>
        <taxon>Bamfordvirae</taxon>
        <taxon>Nucleocytoviricota</taxon>
        <taxon>Megaviricetes</taxon>
        <taxon>Imitervirales</taxon>
        <taxon>Mimiviridae</taxon>
        <taxon>Megamimivirinae</taxon>
    </lineage>
</organism>
<proteinExistence type="predicted"/>
<gene>
    <name evidence="1" type="ORF">Satyrvirus14_9</name>
</gene>
<sequence length="601" mass="72017">MEMEMETDNEPKYLESMEKTFWFKNMAEILFDKNDVEKICEKRKLYPKNWDEMLFFIRQMDILNAFGKKNLKKLVMNASPTRLDALYLVLRMINGETIKFCEKCISEFMIDEYDAFFNCMIDSLSDYNNKNTINAFLEEYCVDMAKMVIYFLTKYNMHPDDPIDNMDDEKKNVLFERAINKFTNKLINHCYELITSDYYDKIIEEFRICFDEEVFEEKRDMFRLIVKKILDYKYDVKSIFGTIELVVSKLLDVDVSDDELVTLINSKFNIDDQLRYSTDAMDYYISLLIKNPKYIKKKPILGIEQYDNFLFDREHKEESSKHAFWLYYDNDINCDDLDIGLNFDEKFDKYEQSWRKKNKNKILNNAEKIGMKLYPTNGFGNILVTFIFHNLIKNVPEMIKLIISVMETSRNEPGIFNKYDETTLETSYNLITMTNDIKKSYDDFISELREKNDLPFDYPAEFILRLISRILNVDIRFYDMDMSSIFIYNSLYELYKDPIIIYHADFLEYYILHPKDKDFMPVCGEPKLVYERDMPHSSLPDVRELNSMVSSIQKMQSYLLTNHEISQNGPKYIPKSEILFNWVYTRSFTKVKKIRNNMVEI</sequence>
<name>A0A3G5AHX8_9VIRU</name>
<accession>A0A3G5AHX8</accession>
<protein>
    <submittedName>
        <fullName evidence="1">Putative orfan</fullName>
    </submittedName>
</protein>
<dbReference type="EMBL" id="MK072450">
    <property type="protein sequence ID" value="AYV85393.1"/>
    <property type="molecule type" value="Genomic_DNA"/>
</dbReference>
<reference evidence="1" key="1">
    <citation type="submission" date="2018-10" db="EMBL/GenBank/DDBJ databases">
        <title>Hidden diversity of soil giant viruses.</title>
        <authorList>
            <person name="Schulz F."/>
            <person name="Alteio L."/>
            <person name="Goudeau D."/>
            <person name="Ryan E.M."/>
            <person name="Malmstrom R.R."/>
            <person name="Blanchard J."/>
            <person name="Woyke T."/>
        </authorList>
    </citation>
    <scope>NUCLEOTIDE SEQUENCE</scope>
    <source>
        <strain evidence="1">SAV1</strain>
    </source>
</reference>
<evidence type="ECO:0000313" key="1">
    <source>
        <dbReference type="EMBL" id="AYV85393.1"/>
    </source>
</evidence>